<reference evidence="4" key="2">
    <citation type="journal article" date="2019" name="Int. J. Syst. Evol. Microbiol.">
        <title>The Global Catalogue of Microorganisms (GCM) 10K type strain sequencing project: providing services to taxonomists for standard genome sequencing and annotation.</title>
        <authorList>
            <consortium name="The Broad Institute Genomics Platform"/>
            <consortium name="The Broad Institute Genome Sequencing Center for Infectious Disease"/>
            <person name="Wu L."/>
            <person name="Ma J."/>
        </authorList>
    </citation>
    <scope>NUCLEOTIDE SEQUENCE [LARGE SCALE GENOMIC DNA]</scope>
    <source>
        <strain evidence="4">NBRC 107715</strain>
    </source>
</reference>
<proteinExistence type="predicted"/>
<dbReference type="AlphaFoldDB" id="A0A512JDQ8"/>
<keyword evidence="4" id="KW-1185">Reference proteome</keyword>
<organism evidence="1 3">
    <name type="scientific">Methylobacterium oxalidis</name>
    <dbReference type="NCBI Taxonomy" id="944322"/>
    <lineage>
        <taxon>Bacteria</taxon>
        <taxon>Pseudomonadati</taxon>
        <taxon>Pseudomonadota</taxon>
        <taxon>Alphaproteobacteria</taxon>
        <taxon>Hyphomicrobiales</taxon>
        <taxon>Methylobacteriaceae</taxon>
        <taxon>Methylobacterium</taxon>
    </lineage>
</organism>
<evidence type="ECO:0000313" key="1">
    <source>
        <dbReference type="EMBL" id="GEP08057.1"/>
    </source>
</evidence>
<reference evidence="1 3" key="3">
    <citation type="submission" date="2019-07" db="EMBL/GenBank/DDBJ databases">
        <title>Whole genome shotgun sequence of Methylobacterium oxalidis NBRC 107715.</title>
        <authorList>
            <person name="Hosoyama A."/>
            <person name="Uohara A."/>
            <person name="Ohji S."/>
            <person name="Ichikawa N."/>
        </authorList>
    </citation>
    <scope>NUCLEOTIDE SEQUENCE [LARGE SCALE GENOMIC DNA]</scope>
    <source>
        <strain evidence="1 3">NBRC 107715</strain>
    </source>
</reference>
<dbReference type="Proteomes" id="UP001156856">
    <property type="component" value="Unassembled WGS sequence"/>
</dbReference>
<dbReference type="EMBL" id="BJZU01000246">
    <property type="protein sequence ID" value="GEP08057.1"/>
    <property type="molecule type" value="Genomic_DNA"/>
</dbReference>
<name>A0A512JDQ8_9HYPH</name>
<gene>
    <name evidence="2" type="ORF">GCM10007888_41650</name>
    <name evidence="1" type="ORF">MOX02_60950</name>
</gene>
<evidence type="ECO:0000313" key="3">
    <source>
        <dbReference type="Proteomes" id="UP000321960"/>
    </source>
</evidence>
<sequence length="111" mass="12142">MALMTARPWKDPSTGVYHLRQRTPRKLLARVKGQSVTLPVAEGFASVKIGDIVQASLRTKEAGEARKRHAVADGALKRFWEAQEAGPTSLDHERGGRLGWHSLHGLCDGSC</sequence>
<dbReference type="EMBL" id="BSPK01000081">
    <property type="protein sequence ID" value="GLS65783.1"/>
    <property type="molecule type" value="Genomic_DNA"/>
</dbReference>
<accession>A0A512JDQ8</accession>
<reference evidence="2" key="1">
    <citation type="journal article" date="2014" name="Int. J. Syst. Evol. Microbiol.">
        <title>Complete genome of a new Firmicutes species belonging to the dominant human colonic microbiota ('Ruminococcus bicirculans') reveals two chromosomes and a selective capacity to utilize plant glucans.</title>
        <authorList>
            <consortium name="NISC Comparative Sequencing Program"/>
            <person name="Wegmann U."/>
            <person name="Louis P."/>
            <person name="Goesmann A."/>
            <person name="Henrissat B."/>
            <person name="Duncan S.H."/>
            <person name="Flint H.J."/>
        </authorList>
    </citation>
    <scope>NUCLEOTIDE SEQUENCE</scope>
    <source>
        <strain evidence="2">NBRC 107715</strain>
    </source>
</reference>
<protein>
    <submittedName>
        <fullName evidence="1">Uncharacterized protein</fullName>
    </submittedName>
</protein>
<evidence type="ECO:0000313" key="2">
    <source>
        <dbReference type="EMBL" id="GLS65783.1"/>
    </source>
</evidence>
<reference evidence="2" key="4">
    <citation type="submission" date="2023-01" db="EMBL/GenBank/DDBJ databases">
        <title>Draft genome sequence of Methylobacterium oxalidis strain NBRC 107715.</title>
        <authorList>
            <person name="Sun Q."/>
            <person name="Mori K."/>
        </authorList>
    </citation>
    <scope>NUCLEOTIDE SEQUENCE</scope>
    <source>
        <strain evidence="2">NBRC 107715</strain>
    </source>
</reference>
<dbReference type="Proteomes" id="UP000321960">
    <property type="component" value="Unassembled WGS sequence"/>
</dbReference>
<comment type="caution">
    <text evidence="1">The sequence shown here is derived from an EMBL/GenBank/DDBJ whole genome shotgun (WGS) entry which is preliminary data.</text>
</comment>
<evidence type="ECO:0000313" key="4">
    <source>
        <dbReference type="Proteomes" id="UP001156856"/>
    </source>
</evidence>